<feature type="domain" description="Bacterial type II secretion system protein E" evidence="4">
    <location>
        <begin position="382"/>
        <end position="396"/>
    </location>
</feature>
<protein>
    <submittedName>
        <fullName evidence="5">Type II/IV secretion system protein</fullName>
    </submittedName>
</protein>
<dbReference type="InterPro" id="IPR037257">
    <property type="entry name" value="T2SS_E_N_sf"/>
</dbReference>
<comment type="caution">
    <text evidence="5">The sequence shown here is derived from an EMBL/GenBank/DDBJ whole genome shotgun (WGS) entry which is preliminary data.</text>
</comment>
<comment type="similarity">
    <text evidence="1">Belongs to the GSP E family.</text>
</comment>
<dbReference type="SUPFAM" id="SSF160246">
    <property type="entry name" value="EspE N-terminal domain-like"/>
    <property type="match status" value="1"/>
</dbReference>
<evidence type="ECO:0000256" key="2">
    <source>
        <dbReference type="ARBA" id="ARBA00022741"/>
    </source>
</evidence>
<evidence type="ECO:0000256" key="3">
    <source>
        <dbReference type="ARBA" id="ARBA00022840"/>
    </source>
</evidence>
<evidence type="ECO:0000313" key="5">
    <source>
        <dbReference type="EMBL" id="NMF92825.1"/>
    </source>
</evidence>
<dbReference type="RefSeq" id="WP_169198115.1">
    <property type="nucleotide sequence ID" value="NZ_WTVH02000010.1"/>
</dbReference>
<dbReference type="Proteomes" id="UP000601990">
    <property type="component" value="Unassembled WGS sequence"/>
</dbReference>
<keyword evidence="3" id="KW-0067">ATP-binding</keyword>
<sequence>MNHEAVIPGHDLTRPQRPPFSANELAAARAAGGRLLDALARLEAAPAERLARLGATVHLPVVAPARLMNLAPDFAAIDFETSLRRECVAVRDEHGALLVVLADPFDDDLLDGLGARLVEPFTLALADRDDLGGCLARHEDEVRRAAGVTDAREAGSGSDDVEDLSLRRISADASPVVKLVNSTLYDALKQGASDIHLEAVPGGLVIKYRVDGVLSRVGGASGNELAEQAISRLKVMAELDIAESRVPQDGRFKAQAGGREIDFRVSIMPSIHGEDAVLRILDKEHLTREMSGLTLEALGFDPGSRSLLRRLASEPYGMLLVTGPTGSGKTTTLYAVLGETNHGLDKIVTIEDPVEYQLAGVLQIPVNEKKGLTFARGLRSILRHDPDKIMVGEIRDPDTAEIAVQAALTGHLVFTTVHANSVFDVIGRFMHMGIDPYNLVGALNGAVAQRLVRINCPHCSRDVVPDPQLVAESQLGDSASFRYRAGTGCGHCRGSGYRGRRAVAEVLLLDDELRELIVSRAPLRSMKEAAHRRGFRSLRTAVTQLVEKGETTLQELNRVTLLG</sequence>
<organism evidence="5 6">
    <name type="scientific">Aromatoleum buckelii</name>
    <dbReference type="NCBI Taxonomy" id="200254"/>
    <lineage>
        <taxon>Bacteria</taxon>
        <taxon>Pseudomonadati</taxon>
        <taxon>Pseudomonadota</taxon>
        <taxon>Betaproteobacteria</taxon>
        <taxon>Rhodocyclales</taxon>
        <taxon>Rhodocyclaceae</taxon>
        <taxon>Aromatoleum</taxon>
    </lineage>
</organism>
<dbReference type="Gene3D" id="3.30.450.90">
    <property type="match status" value="1"/>
</dbReference>
<dbReference type="SUPFAM" id="SSF52540">
    <property type="entry name" value="P-loop containing nucleoside triphosphate hydrolases"/>
    <property type="match status" value="1"/>
</dbReference>
<accession>A0ABX1MXX1</accession>
<dbReference type="InterPro" id="IPR027417">
    <property type="entry name" value="P-loop_NTPase"/>
</dbReference>
<gene>
    <name evidence="5" type="ORF">GO608_05730</name>
</gene>
<dbReference type="CDD" id="cd01129">
    <property type="entry name" value="PulE-GspE-like"/>
    <property type="match status" value="1"/>
</dbReference>
<reference evidence="5" key="1">
    <citation type="submission" date="2019-12" db="EMBL/GenBank/DDBJ databases">
        <title>Comparative genomics gives insights into the taxonomy of the Azoarcus-Aromatoleum group and reveals separate origins of nif in the plant-associated Azoarcus and non-plant-associated Aromatoleum sub-groups.</title>
        <authorList>
            <person name="Lafos M."/>
            <person name="Maluk M."/>
            <person name="Batista M."/>
            <person name="Junghare M."/>
            <person name="Carmona M."/>
            <person name="Faoro H."/>
            <person name="Cruz L.M."/>
            <person name="Battistoni F."/>
            <person name="De Souza E."/>
            <person name="Pedrosa F."/>
            <person name="Chen W.-M."/>
            <person name="Poole P.S."/>
            <person name="Dixon R.A."/>
            <person name="James E.K."/>
        </authorList>
    </citation>
    <scope>NUCLEOTIDE SEQUENCE</scope>
    <source>
        <strain evidence="5">U120</strain>
    </source>
</reference>
<name>A0ABX1MXX1_9RHOO</name>
<dbReference type="Pfam" id="PF05157">
    <property type="entry name" value="MshEN"/>
    <property type="match status" value="1"/>
</dbReference>
<evidence type="ECO:0000256" key="1">
    <source>
        <dbReference type="ARBA" id="ARBA00006611"/>
    </source>
</evidence>
<keyword evidence="6" id="KW-1185">Reference proteome</keyword>
<dbReference type="InterPro" id="IPR001482">
    <property type="entry name" value="T2SS/T4SS_dom"/>
</dbReference>
<proteinExistence type="inferred from homology"/>
<dbReference type="PANTHER" id="PTHR30258:SF1">
    <property type="entry name" value="PROTEIN TRANSPORT PROTEIN HOFB HOMOLOG"/>
    <property type="match status" value="1"/>
</dbReference>
<evidence type="ECO:0000259" key="4">
    <source>
        <dbReference type="PROSITE" id="PS00662"/>
    </source>
</evidence>
<dbReference type="PROSITE" id="PS00662">
    <property type="entry name" value="T2SP_E"/>
    <property type="match status" value="1"/>
</dbReference>
<dbReference type="InterPro" id="IPR007831">
    <property type="entry name" value="T2SS_GspE_N"/>
</dbReference>
<evidence type="ECO:0000313" key="6">
    <source>
        <dbReference type="Proteomes" id="UP000601990"/>
    </source>
</evidence>
<dbReference type="Pfam" id="PF00437">
    <property type="entry name" value="T2SSE"/>
    <property type="match status" value="1"/>
</dbReference>
<dbReference type="EMBL" id="WTVH01000007">
    <property type="protein sequence ID" value="NMF92825.1"/>
    <property type="molecule type" value="Genomic_DNA"/>
</dbReference>
<dbReference type="PANTHER" id="PTHR30258">
    <property type="entry name" value="TYPE II SECRETION SYSTEM PROTEIN GSPE-RELATED"/>
    <property type="match status" value="1"/>
</dbReference>
<dbReference type="Gene3D" id="3.40.50.300">
    <property type="entry name" value="P-loop containing nucleotide triphosphate hydrolases"/>
    <property type="match status" value="1"/>
</dbReference>
<keyword evidence="2" id="KW-0547">Nucleotide-binding</keyword>